<name>A0ACB8R5H2_9AGAM</name>
<sequence>MDPPFPRLPAPYAEGANASGQEQDAWEAAINAFVTNVVLYKLSSETTAAQLFALFDAPEHQPTLFYYACADLLSATREYSDAGEHIALIAALFELLKEEGLRRDDADGFGAFGNAVVFPTLRRLVSDIPAPPGRYKLDTATYILVPDPEYVEADSFLCDLAQYAREREGLLRLWSLIARLEADRILGDPGSMSLLFHQGPVLLLALADPVQRGVWETLWAAVLRCEEDMTYGTWGAGSEWLGPFKDAARQIVRDERAPMESRARFALILEALEKKR</sequence>
<evidence type="ECO:0000313" key="2">
    <source>
        <dbReference type="Proteomes" id="UP000814033"/>
    </source>
</evidence>
<proteinExistence type="predicted"/>
<organism evidence="1 2">
    <name type="scientific">Auriscalpium vulgare</name>
    <dbReference type="NCBI Taxonomy" id="40419"/>
    <lineage>
        <taxon>Eukaryota</taxon>
        <taxon>Fungi</taxon>
        <taxon>Dikarya</taxon>
        <taxon>Basidiomycota</taxon>
        <taxon>Agaricomycotina</taxon>
        <taxon>Agaricomycetes</taxon>
        <taxon>Russulales</taxon>
        <taxon>Auriscalpiaceae</taxon>
        <taxon>Auriscalpium</taxon>
    </lineage>
</organism>
<accession>A0ACB8R5H2</accession>
<keyword evidence="2" id="KW-1185">Reference proteome</keyword>
<reference evidence="1" key="1">
    <citation type="submission" date="2021-02" db="EMBL/GenBank/DDBJ databases">
        <authorList>
            <consortium name="DOE Joint Genome Institute"/>
            <person name="Ahrendt S."/>
            <person name="Looney B.P."/>
            <person name="Miyauchi S."/>
            <person name="Morin E."/>
            <person name="Drula E."/>
            <person name="Courty P.E."/>
            <person name="Chicoki N."/>
            <person name="Fauchery L."/>
            <person name="Kohler A."/>
            <person name="Kuo A."/>
            <person name="Labutti K."/>
            <person name="Pangilinan J."/>
            <person name="Lipzen A."/>
            <person name="Riley R."/>
            <person name="Andreopoulos W."/>
            <person name="He G."/>
            <person name="Johnson J."/>
            <person name="Barry K.W."/>
            <person name="Grigoriev I.V."/>
            <person name="Nagy L."/>
            <person name="Hibbett D."/>
            <person name="Henrissat B."/>
            <person name="Matheny P.B."/>
            <person name="Labbe J."/>
            <person name="Martin F."/>
        </authorList>
    </citation>
    <scope>NUCLEOTIDE SEQUENCE</scope>
    <source>
        <strain evidence="1">FP105234-sp</strain>
    </source>
</reference>
<comment type="caution">
    <text evidence="1">The sequence shown here is derived from an EMBL/GenBank/DDBJ whole genome shotgun (WGS) entry which is preliminary data.</text>
</comment>
<gene>
    <name evidence="1" type="ORF">FA95DRAFT_1599853</name>
</gene>
<dbReference type="EMBL" id="MU276311">
    <property type="protein sequence ID" value="KAI0039386.1"/>
    <property type="molecule type" value="Genomic_DNA"/>
</dbReference>
<evidence type="ECO:0000313" key="1">
    <source>
        <dbReference type="EMBL" id="KAI0039386.1"/>
    </source>
</evidence>
<reference evidence="1" key="2">
    <citation type="journal article" date="2022" name="New Phytol.">
        <title>Evolutionary transition to the ectomycorrhizal habit in the genomes of a hyperdiverse lineage of mushroom-forming fungi.</title>
        <authorList>
            <person name="Looney B."/>
            <person name="Miyauchi S."/>
            <person name="Morin E."/>
            <person name="Drula E."/>
            <person name="Courty P.E."/>
            <person name="Kohler A."/>
            <person name="Kuo A."/>
            <person name="LaButti K."/>
            <person name="Pangilinan J."/>
            <person name="Lipzen A."/>
            <person name="Riley R."/>
            <person name="Andreopoulos W."/>
            <person name="He G."/>
            <person name="Johnson J."/>
            <person name="Nolan M."/>
            <person name="Tritt A."/>
            <person name="Barry K.W."/>
            <person name="Grigoriev I.V."/>
            <person name="Nagy L.G."/>
            <person name="Hibbett D."/>
            <person name="Henrissat B."/>
            <person name="Matheny P.B."/>
            <person name="Labbe J."/>
            <person name="Martin F.M."/>
        </authorList>
    </citation>
    <scope>NUCLEOTIDE SEQUENCE</scope>
    <source>
        <strain evidence="1">FP105234-sp</strain>
    </source>
</reference>
<protein>
    <submittedName>
        <fullName evidence="1">Uncharacterized protein</fullName>
    </submittedName>
</protein>
<dbReference type="Proteomes" id="UP000814033">
    <property type="component" value="Unassembled WGS sequence"/>
</dbReference>